<dbReference type="EMBL" id="HE576752">
    <property type="protein sequence ID" value="CCC66905.1"/>
    <property type="molecule type" value="Genomic_DNA"/>
</dbReference>
<keyword evidence="3 11" id="KW-0678">Repressor</keyword>
<evidence type="ECO:0000256" key="1">
    <source>
        <dbReference type="ARBA" id="ARBA00004123"/>
    </source>
</evidence>
<evidence type="ECO:0000256" key="10">
    <source>
        <dbReference type="PROSITE-ProRule" id="PRU00221"/>
    </source>
</evidence>
<dbReference type="SUPFAM" id="SSF50978">
    <property type="entry name" value="WD40 repeat-like"/>
    <property type="match status" value="1"/>
</dbReference>
<keyword evidence="6 11" id="KW-0156">Chromatin regulator</keyword>
<evidence type="ECO:0000256" key="4">
    <source>
        <dbReference type="ARBA" id="ARBA00022574"/>
    </source>
</evidence>
<dbReference type="InterPro" id="IPR015943">
    <property type="entry name" value="WD40/YVTN_repeat-like_dom_sf"/>
</dbReference>
<dbReference type="GO" id="GO:0031491">
    <property type="term" value="F:nucleosome binding"/>
    <property type="evidence" value="ECO:0007669"/>
    <property type="project" value="EnsemblFungi"/>
</dbReference>
<feature type="region of interest" description="Disordered" evidence="12">
    <location>
        <begin position="423"/>
        <end position="449"/>
    </location>
</feature>
<dbReference type="FunFam" id="2.130.10.10:FF:000290">
    <property type="entry name" value="Protein HIR"/>
    <property type="match status" value="1"/>
</dbReference>
<dbReference type="Pfam" id="PF24105">
    <property type="entry name" value="Beta-prop_CAF1B_HIR1"/>
    <property type="match status" value="1"/>
</dbReference>
<dbReference type="GO" id="GO:0000122">
    <property type="term" value="P:negative regulation of transcription by RNA polymerase II"/>
    <property type="evidence" value="ECO:0007669"/>
    <property type="project" value="EnsemblFungi"/>
</dbReference>
<keyword evidence="8 11" id="KW-0804">Transcription</keyword>
<name>G0V615_NAUCA</name>
<reference evidence="14 15" key="1">
    <citation type="journal article" date="2011" name="Proc. Natl. Acad. Sci. U.S.A.">
        <title>Evolutionary erosion of yeast sex chromosomes by mating-type switching accidents.</title>
        <authorList>
            <person name="Gordon J.L."/>
            <person name="Armisen D."/>
            <person name="Proux-Wera E."/>
            <person name="Oheigeartaigh S.S."/>
            <person name="Byrne K.P."/>
            <person name="Wolfe K.H."/>
        </authorList>
    </citation>
    <scope>NUCLEOTIDE SEQUENCE [LARGE SCALE GENOMIC DNA]</scope>
    <source>
        <strain evidence="15">ATCC 76901 / BCRC 22586 / CBS 4309 / NBRC 1992 / NRRL Y-12630</strain>
    </source>
</reference>
<comment type="similarity">
    <text evidence="2 11">Belongs to the WD repeat HIR1 family.</text>
</comment>
<dbReference type="FunCoup" id="G0V615">
    <property type="interactions" value="225"/>
</dbReference>
<dbReference type="OrthoDB" id="1741719at2759"/>
<dbReference type="InterPro" id="IPR031120">
    <property type="entry name" value="HIR1-like"/>
</dbReference>
<dbReference type="GO" id="GO:0000775">
    <property type="term" value="C:chromosome, centromeric region"/>
    <property type="evidence" value="ECO:0007669"/>
    <property type="project" value="EnsemblFungi"/>
</dbReference>
<dbReference type="GO" id="GO:0005634">
    <property type="term" value="C:nucleus"/>
    <property type="evidence" value="ECO:0007669"/>
    <property type="project" value="UniProtKB-SubCell"/>
</dbReference>
<feature type="repeat" description="WD" evidence="10">
    <location>
        <begin position="13"/>
        <end position="54"/>
    </location>
</feature>
<dbReference type="GO" id="GO:0003714">
    <property type="term" value="F:transcription corepressor activity"/>
    <property type="evidence" value="ECO:0007669"/>
    <property type="project" value="EnsemblFungi"/>
</dbReference>
<comment type="subcellular location">
    <subcellularLocation>
        <location evidence="1 11">Nucleus</location>
    </subcellularLocation>
</comment>
<feature type="repeat" description="WD" evidence="10">
    <location>
        <begin position="133"/>
        <end position="165"/>
    </location>
</feature>
<evidence type="ECO:0000256" key="3">
    <source>
        <dbReference type="ARBA" id="ARBA00022491"/>
    </source>
</evidence>
<dbReference type="GO" id="GO:0000417">
    <property type="term" value="C:HIR complex"/>
    <property type="evidence" value="ECO:0007669"/>
    <property type="project" value="EnsemblFungi"/>
</dbReference>
<dbReference type="GO" id="GO:0042802">
    <property type="term" value="F:identical protein binding"/>
    <property type="evidence" value="ECO:0007669"/>
    <property type="project" value="EnsemblFungi"/>
</dbReference>
<evidence type="ECO:0000256" key="9">
    <source>
        <dbReference type="ARBA" id="ARBA00023242"/>
    </source>
</evidence>
<dbReference type="KEGG" id="ncs:NCAS_0A03470"/>
<evidence type="ECO:0000313" key="14">
    <source>
        <dbReference type="EMBL" id="CCC66905.1"/>
    </source>
</evidence>
<evidence type="ECO:0000256" key="5">
    <source>
        <dbReference type="ARBA" id="ARBA00022737"/>
    </source>
</evidence>
<accession>G0V615</accession>
<evidence type="ECO:0000256" key="8">
    <source>
        <dbReference type="ARBA" id="ARBA00023163"/>
    </source>
</evidence>
<dbReference type="GO" id="GO:1905268">
    <property type="term" value="P:negative regulation of chromatin organization"/>
    <property type="evidence" value="ECO:0007669"/>
    <property type="project" value="EnsemblFungi"/>
</dbReference>
<dbReference type="PANTHER" id="PTHR13831:SF0">
    <property type="entry name" value="PROTEIN HIRA"/>
    <property type="match status" value="1"/>
</dbReference>
<dbReference type="eggNOG" id="KOG0973">
    <property type="taxonomic scope" value="Eukaryota"/>
</dbReference>
<dbReference type="GO" id="GO:0003677">
    <property type="term" value="F:DNA binding"/>
    <property type="evidence" value="ECO:0007669"/>
    <property type="project" value="EnsemblFungi"/>
</dbReference>
<dbReference type="Gene3D" id="2.130.10.10">
    <property type="entry name" value="YVTN repeat-like/Quinoprotein amine dehydrogenase"/>
    <property type="match status" value="2"/>
</dbReference>
<dbReference type="InterPro" id="IPR001680">
    <property type="entry name" value="WD40_rpt"/>
</dbReference>
<keyword evidence="4 10" id="KW-0853">WD repeat</keyword>
<evidence type="ECO:0000313" key="15">
    <source>
        <dbReference type="Proteomes" id="UP000001640"/>
    </source>
</evidence>
<dbReference type="CDD" id="cd00200">
    <property type="entry name" value="WD40"/>
    <property type="match status" value="1"/>
</dbReference>
<dbReference type="GO" id="GO:0000785">
    <property type="term" value="C:chromatin"/>
    <property type="evidence" value="ECO:0007669"/>
    <property type="project" value="TreeGrafter"/>
</dbReference>
<protein>
    <recommendedName>
        <fullName evidence="11">Protein HIR</fullName>
    </recommendedName>
</protein>
<dbReference type="GO" id="GO:0006334">
    <property type="term" value="P:nucleosome assembly"/>
    <property type="evidence" value="ECO:0007669"/>
    <property type="project" value="EnsemblFungi"/>
</dbReference>
<dbReference type="AlphaFoldDB" id="G0V615"/>
<dbReference type="FunFam" id="2.130.10.10:FF:001073">
    <property type="entry name" value="Protein HIR"/>
    <property type="match status" value="1"/>
</dbReference>
<dbReference type="GeneID" id="96900392"/>
<evidence type="ECO:0000256" key="6">
    <source>
        <dbReference type="ARBA" id="ARBA00022853"/>
    </source>
</evidence>
<keyword evidence="15" id="KW-1185">Reference proteome</keyword>
<evidence type="ECO:0000256" key="2">
    <source>
        <dbReference type="ARBA" id="ARBA00007306"/>
    </source>
</evidence>
<proteinExistence type="inferred from homology"/>
<keyword evidence="7 11" id="KW-0805">Transcription regulation</keyword>
<keyword evidence="9 11" id="KW-0539">Nucleus</keyword>
<dbReference type="InterPro" id="IPR055410">
    <property type="entry name" value="Beta-prop_CAF1B_HIR1"/>
</dbReference>
<dbReference type="GO" id="GO:0006368">
    <property type="term" value="P:transcription elongation by RNA polymerase II"/>
    <property type="evidence" value="ECO:0007669"/>
    <property type="project" value="EnsemblFungi"/>
</dbReference>
<feature type="repeat" description="WD" evidence="10">
    <location>
        <begin position="75"/>
        <end position="116"/>
    </location>
</feature>
<reference key="2">
    <citation type="submission" date="2011-08" db="EMBL/GenBank/DDBJ databases">
        <title>Genome sequence of Naumovozyma castellii.</title>
        <authorList>
            <person name="Gordon J.L."/>
            <person name="Armisen D."/>
            <person name="Proux-Wera E."/>
            <person name="OhEigeartaigh S.S."/>
            <person name="Byrne K.P."/>
            <person name="Wolfe K.H."/>
        </authorList>
    </citation>
    <scope>NUCLEOTIDE SEQUENCE</scope>
    <source>
        <strain>Type strain:CBS 4309</strain>
    </source>
</reference>
<sequence length="816" mass="91987">MKLLKLPWLSHIEESRSYEIYTVDVSPDGKRVATGGLDGKIRIWSVDSIKQIVKILSLKDEVPIDKELKKPLASMSRHTGSVTCLKFSPNGKYLASGSDDRILLIWTLDEERPIQPIFGGESEKERWAVRKRLVAHDNDIQDICWAPDSSLLVSVGLDRAVIIWNGITFEKLKRFDVHQSHVKGVIFDPANKYFATASDDRTMKIFRYHKIGDASFTIEHVVTEPFKGSPLTTYFRRLSWSPDGQHIAAPNATNGPVSSVAIINRGTWDSNISLIGHDAPTEVVRFNPRLFEVNDGMTPAKRKQDSGPNDSMESIIATAGQDKTVVVWSTTRARPIFIAFDIANKSITDMQWTPDGTMLFLTSLDSSITILVFEDNELGKIIPLEKNIEQLHRYGVDKDSLDFPESVEQLIFEETVNKLKKPKLSSTSNLQLQEKKPDSLLPAKSSKGSESRLLTNETINILIPKRKKDGKPNNKIVMKDGKKRIVPTLMTTVATSKSESDILTKPTLKKKQPSKGGSTLLGISSIGSSGFEDKLGISSIPIPRLGIHSLIMGVNERNIDKFAKNEDQEIEEIEIENNDTTDDDNDSDEPLLTLNSRLTTNKILSDEPTFRYLENSGVIPDVDTVVLQNGNLENFRVLEIKNGVERSIQFDKEALYDNPTKLVGYYQGKICLTAFLPEVVITAVGSSHCQCWCLSTAEGSLYIIGYNGQYRSPRISVGHKIIKMINRERYLIALTERGLFYIWDIEDLKLVSKNIPILPILNNIPFKGNKVRTSRKIRRFWIDMGTQELIVEFNDPEGKYQWKRDLGCWVEYQETV</sequence>
<feature type="domain" description="CAF1B/HIR1 beta-propeller" evidence="13">
    <location>
        <begin position="28"/>
        <end position="378"/>
    </location>
</feature>
<dbReference type="GO" id="GO:0016480">
    <property type="term" value="P:negative regulation of transcription by RNA polymerase III"/>
    <property type="evidence" value="ECO:0007669"/>
    <property type="project" value="EnsemblFungi"/>
</dbReference>
<dbReference type="Proteomes" id="UP000001640">
    <property type="component" value="Chromosome 1"/>
</dbReference>
<evidence type="ECO:0000256" key="12">
    <source>
        <dbReference type="SAM" id="MobiDB-lite"/>
    </source>
</evidence>
<feature type="repeat" description="WD" evidence="10">
    <location>
        <begin position="175"/>
        <end position="206"/>
    </location>
</feature>
<dbReference type="HOGENOM" id="CLU_004372_3_0_1"/>
<dbReference type="PANTHER" id="PTHR13831">
    <property type="entry name" value="MEMBER OF THE HIR1 FAMILY OF WD-REPEAT PROTEINS"/>
    <property type="match status" value="1"/>
</dbReference>
<organism evidence="14 15">
    <name type="scientific">Naumovozyma castellii</name>
    <name type="common">Yeast</name>
    <name type="synonym">Saccharomyces castellii</name>
    <dbReference type="NCBI Taxonomy" id="27288"/>
    <lineage>
        <taxon>Eukaryota</taxon>
        <taxon>Fungi</taxon>
        <taxon>Dikarya</taxon>
        <taxon>Ascomycota</taxon>
        <taxon>Saccharomycotina</taxon>
        <taxon>Saccharomycetes</taxon>
        <taxon>Saccharomycetales</taxon>
        <taxon>Saccharomycetaceae</taxon>
        <taxon>Naumovozyma</taxon>
    </lineage>
</organism>
<dbReference type="STRING" id="1064592.G0V615"/>
<evidence type="ECO:0000256" key="11">
    <source>
        <dbReference type="RuleBase" id="RU364014"/>
    </source>
</evidence>
<comment type="function">
    <text evidence="11">Required for replication-independent chromatin assembly and for the periodic repression of histone gene transcription during the cell cycle.</text>
</comment>
<evidence type="ECO:0000259" key="13">
    <source>
        <dbReference type="Pfam" id="PF24105"/>
    </source>
</evidence>
<dbReference type="InParanoid" id="G0V615"/>
<gene>
    <name evidence="14" type="primary">NCAS0A03470</name>
    <name evidence="14" type="ordered locus">NCAS_0A03470</name>
</gene>
<dbReference type="PROSITE" id="PS50082">
    <property type="entry name" value="WD_REPEATS_2"/>
    <property type="match status" value="4"/>
</dbReference>
<keyword evidence="5 11" id="KW-0677">Repeat</keyword>
<dbReference type="RefSeq" id="XP_003673294.1">
    <property type="nucleotide sequence ID" value="XM_003673246.1"/>
</dbReference>
<dbReference type="OMA" id="KRFDVHQ"/>
<dbReference type="PROSITE" id="PS50294">
    <property type="entry name" value="WD_REPEATS_REGION"/>
    <property type="match status" value="3"/>
</dbReference>
<dbReference type="SMART" id="SM00320">
    <property type="entry name" value="WD40"/>
    <property type="match status" value="6"/>
</dbReference>
<dbReference type="InterPro" id="IPR036322">
    <property type="entry name" value="WD40_repeat_dom_sf"/>
</dbReference>
<evidence type="ECO:0000256" key="7">
    <source>
        <dbReference type="ARBA" id="ARBA00023015"/>
    </source>
</evidence>